<dbReference type="InterPro" id="IPR051064">
    <property type="entry name" value="SEC14/CRAL-TRIO_domain"/>
</dbReference>
<gene>
    <name evidence="3" type="ORF">AURANDRAFT_65775</name>
</gene>
<name>F0YFF8_AURAN</name>
<sequence>MFVSNDEPGEAKEEPRAAPAADVPRRSSRFCCARPRPAPAPAAAADEFDEPPPGPRASPRRGDGVQEWLDALPGGDRRAASAVASEAERRGLGRPNPLCALRWARNHGLDASRAAAAYGDHCAWRKAEAVDGLEREHASLPPMRRRTLERLYFYDPPHSEQLHDRKGRPIKVFATARLDKAGMRAADVDTAALARYHLLHMERLRRGREDRRPVLGDPSLGILEIFDVKDATISLFRRSFDEIIACARINESRYPGLVGITLIVNAPSTFGYCYAFVRPFLSYETQRRIEVVPGDPRKRIGELVDDANIPREAYRLSPDGRP</sequence>
<dbReference type="Gene3D" id="3.40.525.10">
    <property type="entry name" value="CRAL-TRIO lipid binding domain"/>
    <property type="match status" value="1"/>
</dbReference>
<keyword evidence="4" id="KW-1185">Reference proteome</keyword>
<accession>F0YFF8</accession>
<protein>
    <recommendedName>
        <fullName evidence="2">CRAL-TRIO domain-containing protein</fullName>
    </recommendedName>
</protein>
<dbReference type="PROSITE" id="PS50191">
    <property type="entry name" value="CRAL_TRIO"/>
    <property type="match status" value="1"/>
</dbReference>
<organism evidence="4">
    <name type="scientific">Aureococcus anophagefferens</name>
    <name type="common">Harmful bloom alga</name>
    <dbReference type="NCBI Taxonomy" id="44056"/>
    <lineage>
        <taxon>Eukaryota</taxon>
        <taxon>Sar</taxon>
        <taxon>Stramenopiles</taxon>
        <taxon>Ochrophyta</taxon>
        <taxon>Pelagophyceae</taxon>
        <taxon>Pelagomonadales</taxon>
        <taxon>Pelagomonadaceae</taxon>
        <taxon>Aureococcus</taxon>
    </lineage>
</organism>
<dbReference type="GeneID" id="20225500"/>
<evidence type="ECO:0000313" key="4">
    <source>
        <dbReference type="Proteomes" id="UP000002729"/>
    </source>
</evidence>
<feature type="compositionally biased region" description="Low complexity" evidence="1">
    <location>
        <begin position="29"/>
        <end position="45"/>
    </location>
</feature>
<dbReference type="InParanoid" id="F0YFF8"/>
<proteinExistence type="predicted"/>
<feature type="domain" description="CRAL-TRIO" evidence="2">
    <location>
        <begin position="140"/>
        <end position="312"/>
    </location>
</feature>
<dbReference type="Pfam" id="PF00650">
    <property type="entry name" value="CRAL_TRIO"/>
    <property type="match status" value="1"/>
</dbReference>
<dbReference type="CDD" id="cd00170">
    <property type="entry name" value="SEC14"/>
    <property type="match status" value="1"/>
</dbReference>
<evidence type="ECO:0000313" key="3">
    <source>
        <dbReference type="EMBL" id="EGB06093.1"/>
    </source>
</evidence>
<evidence type="ECO:0000259" key="2">
    <source>
        <dbReference type="PROSITE" id="PS50191"/>
    </source>
</evidence>
<feature type="region of interest" description="Disordered" evidence="1">
    <location>
        <begin position="1"/>
        <end position="66"/>
    </location>
</feature>
<dbReference type="KEGG" id="aaf:AURANDRAFT_65775"/>
<dbReference type="RefSeq" id="XP_009039049.1">
    <property type="nucleotide sequence ID" value="XM_009040801.1"/>
</dbReference>
<dbReference type="InterPro" id="IPR036865">
    <property type="entry name" value="CRAL-TRIO_dom_sf"/>
</dbReference>
<dbReference type="OrthoDB" id="1434354at2759"/>
<dbReference type="eggNOG" id="KOG1471">
    <property type="taxonomic scope" value="Eukaryota"/>
</dbReference>
<dbReference type="PANTHER" id="PTHR23324">
    <property type="entry name" value="SEC14 RELATED PROTEIN"/>
    <property type="match status" value="1"/>
</dbReference>
<dbReference type="GO" id="GO:0005737">
    <property type="term" value="C:cytoplasm"/>
    <property type="evidence" value="ECO:0007669"/>
    <property type="project" value="TreeGrafter"/>
</dbReference>
<dbReference type="Proteomes" id="UP000002729">
    <property type="component" value="Unassembled WGS sequence"/>
</dbReference>
<dbReference type="InterPro" id="IPR001251">
    <property type="entry name" value="CRAL-TRIO_dom"/>
</dbReference>
<dbReference type="EMBL" id="GL833136">
    <property type="protein sequence ID" value="EGB06093.1"/>
    <property type="molecule type" value="Genomic_DNA"/>
</dbReference>
<dbReference type="AlphaFoldDB" id="F0YFF8"/>
<dbReference type="PANTHER" id="PTHR23324:SF83">
    <property type="entry name" value="SEC14-LIKE PROTEIN 2"/>
    <property type="match status" value="1"/>
</dbReference>
<reference evidence="3 4" key="1">
    <citation type="journal article" date="2011" name="Proc. Natl. Acad. Sci. U.S.A.">
        <title>Niche of harmful alga Aureococcus anophagefferens revealed through ecogenomics.</title>
        <authorList>
            <person name="Gobler C.J."/>
            <person name="Berry D.L."/>
            <person name="Dyhrman S.T."/>
            <person name="Wilhelm S.W."/>
            <person name="Salamov A."/>
            <person name="Lobanov A.V."/>
            <person name="Zhang Y."/>
            <person name="Collier J.L."/>
            <person name="Wurch L.L."/>
            <person name="Kustka A.B."/>
            <person name="Dill B.D."/>
            <person name="Shah M."/>
            <person name="VerBerkmoes N.C."/>
            <person name="Kuo A."/>
            <person name="Terry A."/>
            <person name="Pangilinan J."/>
            <person name="Lindquist E.A."/>
            <person name="Lucas S."/>
            <person name="Paulsen I.T."/>
            <person name="Hattenrath-Lehmann T.K."/>
            <person name="Talmage S.C."/>
            <person name="Walker E.A."/>
            <person name="Koch F."/>
            <person name="Burson A.M."/>
            <person name="Marcoval M.A."/>
            <person name="Tang Y.Z."/>
            <person name="Lecleir G.R."/>
            <person name="Coyne K.J."/>
            <person name="Berg G.M."/>
            <person name="Bertrand E.M."/>
            <person name="Saito M.A."/>
            <person name="Gladyshev V.N."/>
            <person name="Grigoriev I.V."/>
        </authorList>
    </citation>
    <scope>NUCLEOTIDE SEQUENCE [LARGE SCALE GENOMIC DNA]</scope>
    <source>
        <strain evidence="4">CCMP 1984</strain>
    </source>
</reference>
<evidence type="ECO:0000256" key="1">
    <source>
        <dbReference type="SAM" id="MobiDB-lite"/>
    </source>
</evidence>
<dbReference type="SUPFAM" id="SSF52087">
    <property type="entry name" value="CRAL/TRIO domain"/>
    <property type="match status" value="1"/>
</dbReference>